<name>A0ABW2DUW3_9ACTN</name>
<dbReference type="EMBL" id="JBHSYM010000016">
    <property type="protein sequence ID" value="MFC7011631.1"/>
    <property type="molecule type" value="Genomic_DNA"/>
</dbReference>
<reference evidence="2" key="1">
    <citation type="journal article" date="2019" name="Int. J. Syst. Evol. Microbiol.">
        <title>The Global Catalogue of Microorganisms (GCM) 10K type strain sequencing project: providing services to taxonomists for standard genome sequencing and annotation.</title>
        <authorList>
            <consortium name="The Broad Institute Genomics Platform"/>
            <consortium name="The Broad Institute Genome Sequencing Center for Infectious Disease"/>
            <person name="Wu L."/>
            <person name="Ma J."/>
        </authorList>
    </citation>
    <scope>NUCLEOTIDE SEQUENCE [LARGE SCALE GENOMIC DNA]</scope>
    <source>
        <strain evidence="2">JCM 4855</strain>
    </source>
</reference>
<evidence type="ECO:0000313" key="2">
    <source>
        <dbReference type="Proteomes" id="UP001596409"/>
    </source>
</evidence>
<evidence type="ECO:0000313" key="1">
    <source>
        <dbReference type="EMBL" id="MFC7011631.1"/>
    </source>
</evidence>
<dbReference type="Proteomes" id="UP001596409">
    <property type="component" value="Unassembled WGS sequence"/>
</dbReference>
<dbReference type="RefSeq" id="WP_189879827.1">
    <property type="nucleotide sequence ID" value="NZ_BMWA01000036.1"/>
</dbReference>
<organism evidence="1 2">
    <name type="scientific">Streptomyces viridiviolaceus</name>
    <dbReference type="NCBI Taxonomy" id="68282"/>
    <lineage>
        <taxon>Bacteria</taxon>
        <taxon>Bacillati</taxon>
        <taxon>Actinomycetota</taxon>
        <taxon>Actinomycetes</taxon>
        <taxon>Kitasatosporales</taxon>
        <taxon>Streptomycetaceae</taxon>
        <taxon>Streptomyces</taxon>
    </lineage>
</organism>
<gene>
    <name evidence="1" type="ORF">ACFQMH_07890</name>
</gene>
<proteinExistence type="predicted"/>
<accession>A0ABW2DUW3</accession>
<comment type="caution">
    <text evidence="1">The sequence shown here is derived from an EMBL/GenBank/DDBJ whole genome shotgun (WGS) entry which is preliminary data.</text>
</comment>
<sequence>MGSTEQKTEARRTGLGLGQGGFQVLDLVAQFAGPGGGLVLPGPEICQEFDDVHAATTKSSRQAGAGAVRRRVMFAVDAQ</sequence>
<protein>
    <submittedName>
        <fullName evidence="1">Uncharacterized protein</fullName>
    </submittedName>
</protein>
<keyword evidence="2" id="KW-1185">Reference proteome</keyword>